<accession>A0A077ATE2</accession>
<dbReference type="RefSeq" id="WP_038462975.1">
    <property type="nucleotide sequence ID" value="NZ_CP008941.1"/>
</dbReference>
<dbReference type="KEGG" id="paca:ID47_01330"/>
<gene>
    <name evidence="1" type="ORF">ID47_01330</name>
</gene>
<proteinExistence type="predicted"/>
<evidence type="ECO:0000313" key="1">
    <source>
        <dbReference type="EMBL" id="AIK95671.1"/>
    </source>
</evidence>
<dbReference type="CDD" id="cd22233">
    <property type="entry name" value="RHH_CopAso-like"/>
    <property type="match status" value="1"/>
</dbReference>
<name>A0A077ATE2_9PROT</name>
<keyword evidence="2" id="KW-1185">Reference proteome</keyword>
<dbReference type="Proteomes" id="UP000028926">
    <property type="component" value="Chromosome"/>
</dbReference>
<dbReference type="AlphaFoldDB" id="A0A077ATE2"/>
<sequence>MLAVRLPASLEKRLADLSLKTKRSKSYYVKKALEDFLEDQEELQEAVAAYEEFLASGRKGSTLEEMKKRYGFE</sequence>
<dbReference type="EMBL" id="CP008941">
    <property type="protein sequence ID" value="AIK95671.1"/>
    <property type="molecule type" value="Genomic_DNA"/>
</dbReference>
<protein>
    <recommendedName>
        <fullName evidence="3">Anti-toxin</fullName>
    </recommendedName>
</protein>
<evidence type="ECO:0008006" key="3">
    <source>
        <dbReference type="Google" id="ProtNLM"/>
    </source>
</evidence>
<dbReference type="OrthoDB" id="9812023at2"/>
<organism evidence="1 2">
    <name type="scientific">Candidatus Odyssella acanthamoebae</name>
    <dbReference type="NCBI Taxonomy" id="91604"/>
    <lineage>
        <taxon>Bacteria</taxon>
        <taxon>Pseudomonadati</taxon>
        <taxon>Pseudomonadota</taxon>
        <taxon>Alphaproteobacteria</taxon>
        <taxon>Holosporales</taxon>
        <taxon>Candidatus Paracaedibacteraceae</taxon>
        <taxon>Candidatus Odyssella</taxon>
    </lineage>
</organism>
<reference evidence="1 2" key="1">
    <citation type="submission" date="2014-07" db="EMBL/GenBank/DDBJ databases">
        <title>Comparative genomic insights into amoeba endosymbionts belonging to the families of Holosporaceae and Candidatus Midichloriaceae within Rickettsiales.</title>
        <authorList>
            <person name="Wang Z."/>
            <person name="Wu M."/>
        </authorList>
    </citation>
    <scope>NUCLEOTIDE SEQUENCE [LARGE SCALE GENOMIC DNA]</scope>
    <source>
        <strain evidence="1">PRA3</strain>
    </source>
</reference>
<dbReference type="HOGENOM" id="CLU_155311_6_1_5"/>
<dbReference type="SUPFAM" id="SSF47598">
    <property type="entry name" value="Ribbon-helix-helix"/>
    <property type="match status" value="1"/>
</dbReference>
<dbReference type="STRING" id="91604.ID47_01330"/>
<dbReference type="GO" id="GO:0006355">
    <property type="term" value="P:regulation of DNA-templated transcription"/>
    <property type="evidence" value="ECO:0007669"/>
    <property type="project" value="InterPro"/>
</dbReference>
<dbReference type="InterPro" id="IPR010985">
    <property type="entry name" value="Ribbon_hlx_hlx"/>
</dbReference>
<evidence type="ECO:0000313" key="2">
    <source>
        <dbReference type="Proteomes" id="UP000028926"/>
    </source>
</evidence>